<evidence type="ECO:0000313" key="6">
    <source>
        <dbReference type="EMBL" id="GAA1967205.1"/>
    </source>
</evidence>
<dbReference type="EMBL" id="BAAAPB010000003">
    <property type="protein sequence ID" value="GAA1967205.1"/>
    <property type="molecule type" value="Genomic_DNA"/>
</dbReference>
<dbReference type="GO" id="GO:0051213">
    <property type="term" value="F:dioxygenase activity"/>
    <property type="evidence" value="ECO:0007669"/>
    <property type="project" value="UniProtKB-KW"/>
</dbReference>
<accession>A0ABP5CS66</accession>
<dbReference type="InterPro" id="IPR036922">
    <property type="entry name" value="Rieske_2Fe-2S_sf"/>
</dbReference>
<dbReference type="NCBIfam" id="NF007422">
    <property type="entry name" value="PRK09965.1"/>
    <property type="match status" value="1"/>
</dbReference>
<gene>
    <name evidence="6" type="ORF">GCM10009798_29430</name>
</gene>
<dbReference type="PANTHER" id="PTHR21496">
    <property type="entry name" value="FERREDOXIN-RELATED"/>
    <property type="match status" value="1"/>
</dbReference>
<dbReference type="Gene3D" id="2.102.10.10">
    <property type="entry name" value="Rieske [2Fe-2S] iron-sulphur domain"/>
    <property type="match status" value="1"/>
</dbReference>
<evidence type="ECO:0000256" key="1">
    <source>
        <dbReference type="ARBA" id="ARBA00022714"/>
    </source>
</evidence>
<dbReference type="SUPFAM" id="SSF50022">
    <property type="entry name" value="ISP domain"/>
    <property type="match status" value="1"/>
</dbReference>
<proteinExistence type="predicted"/>
<dbReference type="Proteomes" id="UP001500571">
    <property type="component" value="Unassembled WGS sequence"/>
</dbReference>
<keyword evidence="3" id="KW-0408">Iron</keyword>
<keyword evidence="6" id="KW-0223">Dioxygenase</keyword>
<keyword evidence="4" id="KW-0411">Iron-sulfur</keyword>
<reference evidence="7" key="1">
    <citation type="journal article" date="2019" name="Int. J. Syst. Evol. Microbiol.">
        <title>The Global Catalogue of Microorganisms (GCM) 10K type strain sequencing project: providing services to taxonomists for standard genome sequencing and annotation.</title>
        <authorList>
            <consortium name="The Broad Institute Genomics Platform"/>
            <consortium name="The Broad Institute Genome Sequencing Center for Infectious Disease"/>
            <person name="Wu L."/>
            <person name="Ma J."/>
        </authorList>
    </citation>
    <scope>NUCLEOTIDE SEQUENCE [LARGE SCALE GENOMIC DNA]</scope>
    <source>
        <strain evidence="7">JCM 15309</strain>
    </source>
</reference>
<sequence length="124" mass="13148">MLEAAATVSAVIPVCPLSDLVPDEPIRFEPDGDVPICVVLADDGEVYAVDDTCSHQNASLSEGWVEGCEIECPLHGSAFDLRTGKVDILPATMPIRTHAVEIVDGVVHVSLSDERPNLPPGVSF</sequence>
<keyword evidence="7" id="KW-1185">Reference proteome</keyword>
<evidence type="ECO:0000259" key="5">
    <source>
        <dbReference type="PROSITE" id="PS51296"/>
    </source>
</evidence>
<dbReference type="InterPro" id="IPR017941">
    <property type="entry name" value="Rieske_2Fe-2S"/>
</dbReference>
<evidence type="ECO:0000256" key="3">
    <source>
        <dbReference type="ARBA" id="ARBA00023004"/>
    </source>
</evidence>
<dbReference type="PROSITE" id="PS51296">
    <property type="entry name" value="RIESKE"/>
    <property type="match status" value="1"/>
</dbReference>
<dbReference type="Pfam" id="PF00355">
    <property type="entry name" value="Rieske"/>
    <property type="match status" value="1"/>
</dbReference>
<dbReference type="CDD" id="cd03528">
    <property type="entry name" value="Rieske_RO_ferredoxin"/>
    <property type="match status" value="1"/>
</dbReference>
<evidence type="ECO:0000313" key="7">
    <source>
        <dbReference type="Proteomes" id="UP001500571"/>
    </source>
</evidence>
<feature type="domain" description="Rieske" evidence="5">
    <location>
        <begin position="12"/>
        <end position="109"/>
    </location>
</feature>
<protein>
    <submittedName>
        <fullName evidence="6">Bifunctional 3-phenylpropionate/cinnamic acid dioxygenase ferredoxin subunit</fullName>
    </submittedName>
</protein>
<keyword evidence="6" id="KW-0560">Oxidoreductase</keyword>
<evidence type="ECO:0000256" key="4">
    <source>
        <dbReference type="ARBA" id="ARBA00023014"/>
    </source>
</evidence>
<evidence type="ECO:0000256" key="2">
    <source>
        <dbReference type="ARBA" id="ARBA00022723"/>
    </source>
</evidence>
<organism evidence="6 7">
    <name type="scientific">Nocardioides panacihumi</name>
    <dbReference type="NCBI Taxonomy" id="400774"/>
    <lineage>
        <taxon>Bacteria</taxon>
        <taxon>Bacillati</taxon>
        <taxon>Actinomycetota</taxon>
        <taxon>Actinomycetes</taxon>
        <taxon>Propionibacteriales</taxon>
        <taxon>Nocardioidaceae</taxon>
        <taxon>Nocardioides</taxon>
    </lineage>
</organism>
<comment type="caution">
    <text evidence="6">The sequence shown here is derived from an EMBL/GenBank/DDBJ whole genome shotgun (WGS) entry which is preliminary data.</text>
</comment>
<name>A0ABP5CS66_9ACTN</name>
<keyword evidence="1" id="KW-0001">2Fe-2S</keyword>
<keyword evidence="2" id="KW-0479">Metal-binding</keyword>
<dbReference type="PANTHER" id="PTHR21496:SF23">
    <property type="entry name" value="3-PHENYLPROPIONATE_CINNAMIC ACID DIOXYGENASE FERREDOXIN SUBUNIT"/>
    <property type="match status" value="1"/>
</dbReference>